<gene>
    <name evidence="1" type="ORF">CTEN210_04500</name>
</gene>
<reference evidence="1 2" key="1">
    <citation type="journal article" date="2021" name="Sci. Rep.">
        <title>The genome of the diatom Chaetoceros tenuissimus carries an ancient integrated fragment of an extant virus.</title>
        <authorList>
            <person name="Hongo Y."/>
            <person name="Kimura K."/>
            <person name="Takaki Y."/>
            <person name="Yoshida Y."/>
            <person name="Baba S."/>
            <person name="Kobayashi G."/>
            <person name="Nagasaki K."/>
            <person name="Hano T."/>
            <person name="Tomaru Y."/>
        </authorList>
    </citation>
    <scope>NUCLEOTIDE SEQUENCE [LARGE SCALE GENOMIC DNA]</scope>
    <source>
        <strain evidence="1 2">NIES-3715</strain>
    </source>
</reference>
<dbReference type="AlphaFoldDB" id="A0AAD3CLR7"/>
<dbReference type="EMBL" id="BLLK01000025">
    <property type="protein sequence ID" value="GFH48024.1"/>
    <property type="molecule type" value="Genomic_DNA"/>
</dbReference>
<evidence type="ECO:0000313" key="1">
    <source>
        <dbReference type="EMBL" id="GFH48024.1"/>
    </source>
</evidence>
<comment type="caution">
    <text evidence="1">The sequence shown here is derived from an EMBL/GenBank/DDBJ whole genome shotgun (WGS) entry which is preliminary data.</text>
</comment>
<sequence>MSEKRPISNVDQTLTCNDSNKKKAPRVYKENSLLCINDDIWKVILSFCFGTKLRLGQYRGKKPLHLNAREFLFMQMLHGKTYSVTLDEVLCNVPFVSKEFKEKVWEYIHSNTLELINFDRDFWIKPMKAFEFNISMQPLKLGYIDLSSLQISDARLLNDGDLKPPNESILIASVIFSLFSFDLSKLKKIKLPDATKLPPMIDKCIADLLSNDEVDIYSNEVLQSDARMPQLHRHIEANPRTQLRTKSLEYIEITSMSSLYLPILEAFTATCKQLKIVIDTDKLYLLPEIERHISNMKALTKLDIQLSSPMKQNVQVPIKIIISTSLKSLSISSPSSIHESSSFSSLERLSLIAPLEQFNAKATLSSCLNSLRSLKMNLLLQYGNTTSSTQNSICKNLTDFIRCMSSLEELDLRVETRGRENVKLDIESNTLEQISLADGGEDRLYLEKCTCPSLRVLTTDYDPNEGQMTIVKQKKPFQKNELSPRWNYFSPSERDFIGLSIPQNCRIQFLVPFC</sequence>
<organism evidence="1 2">
    <name type="scientific">Chaetoceros tenuissimus</name>
    <dbReference type="NCBI Taxonomy" id="426638"/>
    <lineage>
        <taxon>Eukaryota</taxon>
        <taxon>Sar</taxon>
        <taxon>Stramenopiles</taxon>
        <taxon>Ochrophyta</taxon>
        <taxon>Bacillariophyta</taxon>
        <taxon>Coscinodiscophyceae</taxon>
        <taxon>Chaetocerotophycidae</taxon>
        <taxon>Chaetocerotales</taxon>
        <taxon>Chaetocerotaceae</taxon>
        <taxon>Chaetoceros</taxon>
    </lineage>
</organism>
<dbReference type="Proteomes" id="UP001054902">
    <property type="component" value="Unassembled WGS sequence"/>
</dbReference>
<evidence type="ECO:0000313" key="2">
    <source>
        <dbReference type="Proteomes" id="UP001054902"/>
    </source>
</evidence>
<protein>
    <submittedName>
        <fullName evidence="1">Uncharacterized protein</fullName>
    </submittedName>
</protein>
<accession>A0AAD3CLR7</accession>
<dbReference type="SUPFAM" id="SSF52047">
    <property type="entry name" value="RNI-like"/>
    <property type="match status" value="1"/>
</dbReference>
<keyword evidence="2" id="KW-1185">Reference proteome</keyword>
<proteinExistence type="predicted"/>
<name>A0AAD3CLR7_9STRA</name>